<dbReference type="GeneID" id="29000444"/>
<sequence length="296" mass="31570">MDGSLTISKDFTSELKHGLHQDMGAMGKKRKASEKEEVVQGIRIATADAQEDIQTNEVQVEEEVRINTKEILKREGTNIGHRVVVTVVVDLLAEVVAEVVAIVTVVAEAVATADLPGEVAAEATAVAAVTAAVAVAVAVAVVVAVVVLVAVEAIVAVVAVAVVRAVAEVIAVVERAGPTQVDAQCLQWDSGNFNHIRILKDSIVIHPHRSTVRWKRKQVRGGGYHIDSNLQKKSQFGKITDLIGMGDTSKLSAKIASRLVTRQENVKAVGLLSILPVKEQSTIVLSHTLFQRTKGL</sequence>
<keyword evidence="1" id="KW-1133">Transmembrane helix</keyword>
<keyword evidence="1" id="KW-0812">Transmembrane</keyword>
<feature type="transmembrane region" description="Helical" evidence="1">
    <location>
        <begin position="127"/>
        <end position="160"/>
    </location>
</feature>
<keyword evidence="1" id="KW-0472">Membrane</keyword>
<reference evidence="3" key="1">
    <citation type="submission" date="2015-06" db="EMBL/GenBank/DDBJ databases">
        <title>Expansion of signal transduction pathways in fungi by whole-genome duplication.</title>
        <authorList>
            <consortium name="DOE Joint Genome Institute"/>
            <person name="Corrochano L.M."/>
            <person name="Kuo A."/>
            <person name="Marcet-Houben M."/>
            <person name="Polaino S."/>
            <person name="Salamov A."/>
            <person name="Villalobos J.M."/>
            <person name="Alvarez M.I."/>
            <person name="Avalos J."/>
            <person name="Benito E.P."/>
            <person name="Benoit I."/>
            <person name="Burger G."/>
            <person name="Camino L.P."/>
            <person name="Canovas D."/>
            <person name="Cerda-Olmedo E."/>
            <person name="Cheng J.-F."/>
            <person name="Dominguez A."/>
            <person name="Elias M."/>
            <person name="Eslava A.P."/>
            <person name="Glaser F."/>
            <person name="Grimwood J."/>
            <person name="Gutierrez G."/>
            <person name="Heitman J."/>
            <person name="Henrissat B."/>
            <person name="Iturriaga E.A."/>
            <person name="Lang B.F."/>
            <person name="Lavin J.L."/>
            <person name="Lee S."/>
            <person name="Li W."/>
            <person name="Lindquist E."/>
            <person name="Lopez-Garcia S."/>
            <person name="Luque E.M."/>
            <person name="Marcos A.T."/>
            <person name="Martin J."/>
            <person name="McCluskey K."/>
            <person name="Medina H.R."/>
            <person name="Miralles-Duran A."/>
            <person name="Miyazaki A."/>
            <person name="Munoz-Torres E."/>
            <person name="Oguiza J.A."/>
            <person name="Ohm R."/>
            <person name="Olmedo M."/>
            <person name="Orejas M."/>
            <person name="Ortiz-Castellanos L."/>
            <person name="Pisabarro A.G."/>
            <person name="Rodriguez-Romero J."/>
            <person name="Ruiz-Herrera J."/>
            <person name="Ruiz-Vazquez R."/>
            <person name="Sanz C."/>
            <person name="Schackwitz W."/>
            <person name="Schmutz J."/>
            <person name="Shahriari M."/>
            <person name="Shelest E."/>
            <person name="Silva-Franco F."/>
            <person name="Soanes D."/>
            <person name="Syed K."/>
            <person name="Tagua V.G."/>
            <person name="Talbot N.J."/>
            <person name="Thon M."/>
            <person name="De vries R.P."/>
            <person name="Wiebenga A."/>
            <person name="Yadav J.S."/>
            <person name="Braun E.L."/>
            <person name="Baker S."/>
            <person name="Garre V."/>
            <person name="Horwitz B."/>
            <person name="Torres-Martinez S."/>
            <person name="Idnurm A."/>
            <person name="Herrera-Estrella A."/>
            <person name="Gabaldon T."/>
            <person name="Grigoriev I.V."/>
        </authorList>
    </citation>
    <scope>NUCLEOTIDE SEQUENCE [LARGE SCALE GENOMIC DNA]</scope>
    <source>
        <strain evidence="3">NRRL 1555(-)</strain>
    </source>
</reference>
<evidence type="ECO:0000313" key="3">
    <source>
        <dbReference type="Proteomes" id="UP000077315"/>
    </source>
</evidence>
<dbReference type="InParanoid" id="A0A162NDV7"/>
<evidence type="ECO:0000313" key="2">
    <source>
        <dbReference type="EMBL" id="OAD68634.1"/>
    </source>
</evidence>
<keyword evidence="3" id="KW-1185">Reference proteome</keyword>
<dbReference type="VEuPathDB" id="FungiDB:PHYBLDRAFT_188620"/>
<dbReference type="AlphaFoldDB" id="A0A162NDV7"/>
<dbReference type="Proteomes" id="UP000077315">
    <property type="component" value="Unassembled WGS sequence"/>
</dbReference>
<feature type="transmembrane region" description="Helical" evidence="1">
    <location>
        <begin position="83"/>
        <end position="107"/>
    </location>
</feature>
<name>A0A162NDV7_PHYB8</name>
<accession>A0A162NDV7</accession>
<proteinExistence type="predicted"/>
<organism evidence="2 3">
    <name type="scientific">Phycomyces blakesleeanus (strain ATCC 8743b / DSM 1359 / FGSC 10004 / NBRC 33097 / NRRL 1555)</name>
    <dbReference type="NCBI Taxonomy" id="763407"/>
    <lineage>
        <taxon>Eukaryota</taxon>
        <taxon>Fungi</taxon>
        <taxon>Fungi incertae sedis</taxon>
        <taxon>Mucoromycota</taxon>
        <taxon>Mucoromycotina</taxon>
        <taxon>Mucoromycetes</taxon>
        <taxon>Mucorales</taxon>
        <taxon>Phycomycetaceae</taxon>
        <taxon>Phycomyces</taxon>
    </lineage>
</organism>
<dbReference type="EMBL" id="KV440994">
    <property type="protein sequence ID" value="OAD68634.1"/>
    <property type="molecule type" value="Genomic_DNA"/>
</dbReference>
<gene>
    <name evidence="2" type="ORF">PHYBLDRAFT_188620</name>
</gene>
<evidence type="ECO:0000256" key="1">
    <source>
        <dbReference type="SAM" id="Phobius"/>
    </source>
</evidence>
<dbReference type="RefSeq" id="XP_018286674.1">
    <property type="nucleotide sequence ID" value="XM_018439538.1"/>
</dbReference>
<protein>
    <submittedName>
        <fullName evidence="2">Uncharacterized protein</fullName>
    </submittedName>
</protein>